<evidence type="ECO:0000256" key="2">
    <source>
        <dbReference type="ARBA" id="ARBA00022676"/>
    </source>
</evidence>
<evidence type="ECO:0000259" key="4">
    <source>
        <dbReference type="Pfam" id="PF00535"/>
    </source>
</evidence>
<organism evidence="5 6">
    <name type="scientific">Aromatoleum buckelii</name>
    <dbReference type="NCBI Taxonomy" id="200254"/>
    <lineage>
        <taxon>Bacteria</taxon>
        <taxon>Pseudomonadati</taxon>
        <taxon>Pseudomonadota</taxon>
        <taxon>Betaproteobacteria</taxon>
        <taxon>Rhodocyclales</taxon>
        <taxon>Rhodocyclaceae</taxon>
        <taxon>Aromatoleum</taxon>
    </lineage>
</organism>
<comment type="caution">
    <text evidence="5">The sequence shown here is derived from an EMBL/GenBank/DDBJ whole genome shotgun (WGS) entry which is preliminary data.</text>
</comment>
<dbReference type="Proteomes" id="UP000601990">
    <property type="component" value="Unassembled WGS sequence"/>
</dbReference>
<keyword evidence="6" id="KW-1185">Reference proteome</keyword>
<dbReference type="Gene3D" id="3.90.550.10">
    <property type="entry name" value="Spore Coat Polysaccharide Biosynthesis Protein SpsA, Chain A"/>
    <property type="match status" value="1"/>
</dbReference>
<accession>A0ABX1N476</accession>
<name>A0ABX1N476_9RHOO</name>
<keyword evidence="3" id="KW-0808">Transferase</keyword>
<comment type="similarity">
    <text evidence="1">Belongs to the glycosyltransferase 2 family.</text>
</comment>
<gene>
    <name evidence="5" type="ORF">GO608_12145</name>
</gene>
<keyword evidence="2" id="KW-0328">Glycosyltransferase</keyword>
<dbReference type="PANTHER" id="PTHR43179">
    <property type="entry name" value="RHAMNOSYLTRANSFERASE WBBL"/>
    <property type="match status" value="1"/>
</dbReference>
<dbReference type="InterPro" id="IPR001173">
    <property type="entry name" value="Glyco_trans_2-like"/>
</dbReference>
<dbReference type="Pfam" id="PF00535">
    <property type="entry name" value="Glycos_transf_2"/>
    <property type="match status" value="1"/>
</dbReference>
<evidence type="ECO:0000256" key="1">
    <source>
        <dbReference type="ARBA" id="ARBA00006739"/>
    </source>
</evidence>
<dbReference type="SUPFAM" id="SSF53448">
    <property type="entry name" value="Nucleotide-diphospho-sugar transferases"/>
    <property type="match status" value="1"/>
</dbReference>
<dbReference type="PANTHER" id="PTHR43179:SF12">
    <property type="entry name" value="GALACTOFURANOSYLTRANSFERASE GLFT2"/>
    <property type="match status" value="1"/>
</dbReference>
<feature type="domain" description="Glycosyltransferase 2-like" evidence="4">
    <location>
        <begin position="4"/>
        <end position="178"/>
    </location>
</feature>
<evidence type="ECO:0000256" key="3">
    <source>
        <dbReference type="ARBA" id="ARBA00022679"/>
    </source>
</evidence>
<protein>
    <submittedName>
        <fullName evidence="5">Glycosyltransferase</fullName>
    </submittedName>
</protein>
<proteinExistence type="inferred from homology"/>
<evidence type="ECO:0000313" key="6">
    <source>
        <dbReference type="Proteomes" id="UP000601990"/>
    </source>
</evidence>
<dbReference type="EMBL" id="WTVH01000023">
    <property type="protein sequence ID" value="NMF94077.1"/>
    <property type="molecule type" value="Genomic_DNA"/>
</dbReference>
<sequence length="331" mass="37202">MHASIIIPVKNGGALYRNVLDQVLAQRAPWPFECIVLDSGSWDGSLQYTESKPDVRLKQIRSDEFGHGRTRNLGASMASGKFLVFITHDALPVDDQWLANLVAAAEVSPAVAGVFGRHVAYPAASPVTKRELEEHFSGFGGATSIFRIEDRERYAQDEGLRQFLHFFSNNNACLRRSVWERIPYPDVDFAEDQAWAKQIMEAGYSKAYAPAAAVYHSHDFGIIETARRAYDEARALHRIFGYRQVASPLAGIRSWNYLTRRNMGWSWQSPAPLVERLFFALRAPLHAASKLAGLYLGEREGRLPVLLARVASRDRALRTVQRKVNTLESSE</sequence>
<reference evidence="5" key="1">
    <citation type="submission" date="2019-12" db="EMBL/GenBank/DDBJ databases">
        <title>Comparative genomics gives insights into the taxonomy of the Azoarcus-Aromatoleum group and reveals separate origins of nif in the plant-associated Azoarcus and non-plant-associated Aromatoleum sub-groups.</title>
        <authorList>
            <person name="Lafos M."/>
            <person name="Maluk M."/>
            <person name="Batista M."/>
            <person name="Junghare M."/>
            <person name="Carmona M."/>
            <person name="Faoro H."/>
            <person name="Cruz L.M."/>
            <person name="Battistoni F."/>
            <person name="De Souza E."/>
            <person name="Pedrosa F."/>
            <person name="Chen W.-M."/>
            <person name="Poole P.S."/>
            <person name="Dixon R.A."/>
            <person name="James E.K."/>
        </authorList>
    </citation>
    <scope>NUCLEOTIDE SEQUENCE</scope>
    <source>
        <strain evidence="5">U120</strain>
    </source>
</reference>
<dbReference type="InterPro" id="IPR029044">
    <property type="entry name" value="Nucleotide-diphossugar_trans"/>
</dbReference>
<evidence type="ECO:0000313" key="5">
    <source>
        <dbReference type="EMBL" id="NMF94077.1"/>
    </source>
</evidence>